<sequence length="171" mass="17976">MSNHDNINRDVVKNMSDETKADLNADPITGEPGSHPVGTAVGGLGGAAAGAAIGALAGPLGALIGGAVGAVVGGGAGSAAGEAFDPTVEEAYWRAHYATSPNYVEGYDYDRDYLPAYAVGYANRPSYPVDARFEDHESDLERSWNEVKGESRLAWDQARLAARDAWDHVKR</sequence>
<evidence type="ECO:0000313" key="3">
    <source>
        <dbReference type="Proteomes" id="UP000092575"/>
    </source>
</evidence>
<evidence type="ECO:0000313" key="2">
    <source>
        <dbReference type="EMBL" id="QPT44606.1"/>
    </source>
</evidence>
<dbReference type="AlphaFoldDB" id="A0A1B8QT09"/>
<dbReference type="EMBL" id="LXTW01000001">
    <property type="protein sequence ID" value="OBX88339.1"/>
    <property type="molecule type" value="Genomic_DNA"/>
</dbReference>
<protein>
    <submittedName>
        <fullName evidence="1">Uncharacterized protein</fullName>
    </submittedName>
</protein>
<evidence type="ECO:0000313" key="1">
    <source>
        <dbReference type="EMBL" id="OBX88339.1"/>
    </source>
</evidence>
<keyword evidence="4" id="KW-1185">Reference proteome</keyword>
<name>A0A1B8QT09_MORNO</name>
<dbReference type="RefSeq" id="WP_066886663.1">
    <property type="nucleotide sequence ID" value="NZ_CP065728.1"/>
</dbReference>
<dbReference type="Proteomes" id="UP000092575">
    <property type="component" value="Unassembled WGS sequence"/>
</dbReference>
<evidence type="ECO:0000313" key="4">
    <source>
        <dbReference type="Proteomes" id="UP000594834"/>
    </source>
</evidence>
<reference evidence="2 4" key="2">
    <citation type="submission" date="2020-12" db="EMBL/GenBank/DDBJ databases">
        <title>FDA dAtabase for Regulatory Grade micrObial Sequences (FDA-ARGOS): Supporting development and validation of Infectious Disease Dx tests.</title>
        <authorList>
            <person name="Sproer C."/>
            <person name="Gronow S."/>
            <person name="Severitt S."/>
            <person name="Schroder I."/>
            <person name="Tallon L."/>
            <person name="Sadzewicz L."/>
            <person name="Zhao X."/>
            <person name="Boylan J."/>
            <person name="Ott S."/>
            <person name="Bowen H."/>
            <person name="Vavikolanu K."/>
            <person name="Mehta A."/>
            <person name="Aluvathingal J."/>
            <person name="Nadendla S."/>
            <person name="Lowell S."/>
            <person name="Myers T."/>
            <person name="Yan Y."/>
            <person name="Sichtig H."/>
        </authorList>
    </citation>
    <scope>NUCLEOTIDE SEQUENCE [LARGE SCALE GENOMIC DNA]</scope>
    <source>
        <strain evidence="2 4">FDAARGOS_869</strain>
    </source>
</reference>
<dbReference type="STRING" id="478.A7456_00290"/>
<proteinExistence type="predicted"/>
<dbReference type="EMBL" id="CP065728">
    <property type="protein sequence ID" value="QPT44606.1"/>
    <property type="molecule type" value="Genomic_DNA"/>
</dbReference>
<dbReference type="Proteomes" id="UP000594834">
    <property type="component" value="Chromosome"/>
</dbReference>
<accession>A0A1B8QT09</accession>
<organism evidence="1 3">
    <name type="scientific">Moraxella nonliquefaciens</name>
    <dbReference type="NCBI Taxonomy" id="478"/>
    <lineage>
        <taxon>Bacteria</taxon>
        <taxon>Pseudomonadati</taxon>
        <taxon>Pseudomonadota</taxon>
        <taxon>Gammaproteobacteria</taxon>
        <taxon>Moraxellales</taxon>
        <taxon>Moraxellaceae</taxon>
        <taxon>Moraxella</taxon>
    </lineage>
</organism>
<gene>
    <name evidence="1" type="ORF">A7456_00290</name>
    <name evidence="2" type="ORF">I6G26_00675</name>
</gene>
<reference evidence="1 3" key="1">
    <citation type="submission" date="2016-05" db="EMBL/GenBank/DDBJ databases">
        <title>Draft genome sequence of Moraxella nonliquefaciens CCUG 348T.</title>
        <authorList>
            <person name="Salva-Serra F."/>
            <person name="Engstrom-Jakobsson H."/>
            <person name="Thorell K."/>
            <person name="Gonzales-Siles L."/>
            <person name="Karlsson R."/>
            <person name="Boulund F."/>
            <person name="Engstrand L."/>
            <person name="Kristiansson E."/>
            <person name="Moore E."/>
        </authorList>
    </citation>
    <scope>NUCLEOTIDE SEQUENCE [LARGE SCALE GENOMIC DNA]</scope>
    <source>
        <strain evidence="1 3">CCUG 348</strain>
    </source>
</reference>